<organism evidence="2">
    <name type="scientific">metagenome</name>
    <dbReference type="NCBI Taxonomy" id="256318"/>
    <lineage>
        <taxon>unclassified sequences</taxon>
        <taxon>metagenomes</taxon>
    </lineage>
</organism>
<dbReference type="EMBL" id="CZKA01000066">
    <property type="protein sequence ID" value="CUR59944.1"/>
    <property type="molecule type" value="Genomic_DNA"/>
</dbReference>
<evidence type="ECO:0000259" key="1">
    <source>
        <dbReference type="SMART" id="SM01012"/>
    </source>
</evidence>
<dbReference type="InterPro" id="IPR003018">
    <property type="entry name" value="GAF"/>
</dbReference>
<dbReference type="InterPro" id="IPR012074">
    <property type="entry name" value="GAF_ANTAR"/>
</dbReference>
<dbReference type="SMART" id="SM01012">
    <property type="entry name" value="ANTAR"/>
    <property type="match status" value="1"/>
</dbReference>
<reference evidence="2" key="1">
    <citation type="submission" date="2015-08" db="EMBL/GenBank/DDBJ databases">
        <authorList>
            <person name="Babu N.S."/>
            <person name="Beckwith C.J."/>
            <person name="Beseler K.G."/>
            <person name="Brison A."/>
            <person name="Carone J.V."/>
            <person name="Caskin T.P."/>
            <person name="Diamond M."/>
            <person name="Durham M.E."/>
            <person name="Foxe J.M."/>
            <person name="Go M."/>
            <person name="Henderson B.A."/>
            <person name="Jones I.B."/>
            <person name="McGettigan J.A."/>
            <person name="Micheletti S.J."/>
            <person name="Nasrallah M.E."/>
            <person name="Ortiz D."/>
            <person name="Piller C.R."/>
            <person name="Privatt S.R."/>
            <person name="Schneider S.L."/>
            <person name="Sharp S."/>
            <person name="Smith T.C."/>
            <person name="Stanton J.D."/>
            <person name="Ullery H.E."/>
            <person name="Wilson R.J."/>
            <person name="Serrano M.G."/>
            <person name="Buck G."/>
            <person name="Lee V."/>
            <person name="Wang Y."/>
            <person name="Carvalho R."/>
            <person name="Voegtly L."/>
            <person name="Shi R."/>
            <person name="Duckworth R."/>
            <person name="Johnson A."/>
            <person name="Loviza R."/>
            <person name="Walstead R."/>
            <person name="Shah Z."/>
            <person name="Kiflezghi M."/>
            <person name="Wade K."/>
            <person name="Ball S.L."/>
            <person name="Bradley K.W."/>
            <person name="Asai D.J."/>
            <person name="Bowman C.A."/>
            <person name="Russell D.A."/>
            <person name="Pope W.H."/>
            <person name="Jacobs-Sera D."/>
            <person name="Hendrix R.W."/>
            <person name="Hatfull G.F."/>
        </authorList>
    </citation>
    <scope>NUCLEOTIDE SEQUENCE</scope>
</reference>
<dbReference type="InterPro" id="IPR005561">
    <property type="entry name" value="ANTAR"/>
</dbReference>
<dbReference type="PIRSF" id="PIRSF036625">
    <property type="entry name" value="GAF_ANTAR"/>
    <property type="match status" value="1"/>
</dbReference>
<sequence length="240" mass="25416">MRRLTTTAEILRAVIAAEPGGRTLPERLCDQCAEALPIKGVGLALMNDAGHQGVVATSDGVARVMEDLQFALGEGPCVDASSQRRPVLQPDLARTAYRLWPRFGPAVLAAGISAIFSFPLQVGAIRLGILDLYREAPGPLSADELAEALRYADAAVVLLLHLQGGTLGDDLHPQLGSPVEQHAEVHQATGVIAVQAAVGLTEALLLLRGHAYAENRPILQVAKEVLAGTLRIHLARSDDE</sequence>
<gene>
    <name evidence="2" type="ORF">NOCA2690050</name>
</gene>
<dbReference type="Gene3D" id="3.30.450.40">
    <property type="match status" value="1"/>
</dbReference>
<dbReference type="Pfam" id="PF13185">
    <property type="entry name" value="GAF_2"/>
    <property type="match status" value="1"/>
</dbReference>
<dbReference type="InterPro" id="IPR029016">
    <property type="entry name" value="GAF-like_dom_sf"/>
</dbReference>
<proteinExistence type="predicted"/>
<dbReference type="AlphaFoldDB" id="A0A2P2CD60"/>
<evidence type="ECO:0000313" key="2">
    <source>
        <dbReference type="EMBL" id="CUR59944.1"/>
    </source>
</evidence>
<accession>A0A2P2CD60</accession>
<protein>
    <recommendedName>
        <fullName evidence="1">ANTAR domain-containing protein</fullName>
    </recommendedName>
</protein>
<dbReference type="SUPFAM" id="SSF55781">
    <property type="entry name" value="GAF domain-like"/>
    <property type="match status" value="1"/>
</dbReference>
<name>A0A2P2CD60_9ZZZZ</name>
<dbReference type="GO" id="GO:0003723">
    <property type="term" value="F:RNA binding"/>
    <property type="evidence" value="ECO:0007669"/>
    <property type="project" value="InterPro"/>
</dbReference>
<feature type="domain" description="ANTAR" evidence="1">
    <location>
        <begin position="171"/>
        <end position="226"/>
    </location>
</feature>